<proteinExistence type="predicted"/>
<comment type="caution">
    <text evidence="1">The sequence shown here is derived from an EMBL/GenBank/DDBJ whole genome shotgun (WGS) entry which is preliminary data.</text>
</comment>
<dbReference type="SUPFAM" id="SSF54427">
    <property type="entry name" value="NTF2-like"/>
    <property type="match status" value="1"/>
</dbReference>
<dbReference type="OrthoDB" id="3687006at2"/>
<dbReference type="Proteomes" id="UP000449969">
    <property type="component" value="Unassembled WGS sequence"/>
</dbReference>
<evidence type="ECO:0000313" key="2">
    <source>
        <dbReference type="Proteomes" id="UP000449969"/>
    </source>
</evidence>
<evidence type="ECO:0000313" key="1">
    <source>
        <dbReference type="EMBL" id="MVT74810.1"/>
    </source>
</evidence>
<dbReference type="Pfam" id="PF07366">
    <property type="entry name" value="SnoaL"/>
    <property type="match status" value="1"/>
</dbReference>
<dbReference type="InterPro" id="IPR032710">
    <property type="entry name" value="NTF2-like_dom_sf"/>
</dbReference>
<dbReference type="EMBL" id="WQNE01000013">
    <property type="protein sequence ID" value="MVT74810.1"/>
    <property type="molecule type" value="Genomic_DNA"/>
</dbReference>
<accession>A0A844TJN8</accession>
<sequence length="152" mass="16855">MDGGRMFELAERLAIAKSRQDIPAALEVLHPDMVLETPAFGTRAQGLVENERILARFFTSFPDYHVTLDGHADSDGTLVCWGTARMTMTGDRFGVVPNGRRAELSVFITFAFRDDRIAHERFVFDLSELCAQSGVSTDAVRRRLFGDASQAA</sequence>
<protein>
    <recommendedName>
        <fullName evidence="3">Ester cyclase</fullName>
    </recommendedName>
</protein>
<organism evidence="1 2">
    <name type="scientific">Bradyrhizobium cajani</name>
    <dbReference type="NCBI Taxonomy" id="1928661"/>
    <lineage>
        <taxon>Bacteria</taxon>
        <taxon>Pseudomonadati</taxon>
        <taxon>Pseudomonadota</taxon>
        <taxon>Alphaproteobacteria</taxon>
        <taxon>Hyphomicrobiales</taxon>
        <taxon>Nitrobacteraceae</taxon>
        <taxon>Bradyrhizobium</taxon>
    </lineage>
</organism>
<dbReference type="InterPro" id="IPR009959">
    <property type="entry name" value="Cyclase_SnoaL-like"/>
</dbReference>
<name>A0A844TJN8_9BRAD</name>
<reference evidence="1 2" key="1">
    <citation type="submission" date="2019-12" db="EMBL/GenBank/DDBJ databases">
        <title>Draft genome sequences Bradyrhizobium cajani AMBPC1010, Bradyrhizobium pachyrhizi AMBPC1040 and Bradyrhizobium yuanmingense ALSPC3051, three plant growth promoting strains isolated from nodules of Cajanus cajan L. in Dominican Republic.</title>
        <authorList>
            <person name="Flores-Felix J.D."/>
            <person name="Araujo J."/>
            <person name="Diaz-Alcantara C."/>
            <person name="Gonzalez-Andres F."/>
            <person name="Velazquez E."/>
        </authorList>
    </citation>
    <scope>NUCLEOTIDE SEQUENCE [LARGE SCALE GENOMIC DNA]</scope>
    <source>
        <strain evidence="1 2">1010</strain>
    </source>
</reference>
<dbReference type="Gene3D" id="3.10.450.50">
    <property type="match status" value="1"/>
</dbReference>
<gene>
    <name evidence="1" type="ORF">GPL20_17505</name>
</gene>
<dbReference type="RefSeq" id="WP_157330761.1">
    <property type="nucleotide sequence ID" value="NZ_JANADL010000024.1"/>
</dbReference>
<evidence type="ECO:0008006" key="3">
    <source>
        <dbReference type="Google" id="ProtNLM"/>
    </source>
</evidence>
<dbReference type="GO" id="GO:0030638">
    <property type="term" value="P:polyketide metabolic process"/>
    <property type="evidence" value="ECO:0007669"/>
    <property type="project" value="InterPro"/>
</dbReference>
<keyword evidence="2" id="KW-1185">Reference proteome</keyword>
<dbReference type="AlphaFoldDB" id="A0A844TJN8"/>